<evidence type="ECO:0000313" key="1">
    <source>
        <dbReference type="EMBL" id="GFY40671.1"/>
    </source>
</evidence>
<dbReference type="EMBL" id="BMAV01002032">
    <property type="protein sequence ID" value="GFY40671.1"/>
    <property type="molecule type" value="Genomic_DNA"/>
</dbReference>
<name>A0A8X6WV98_9ARAC</name>
<gene>
    <name evidence="1" type="ORF">TNIN_485721</name>
</gene>
<comment type="caution">
    <text evidence="1">The sequence shown here is derived from an EMBL/GenBank/DDBJ whole genome shotgun (WGS) entry which is preliminary data.</text>
</comment>
<proteinExistence type="predicted"/>
<reference evidence="1" key="1">
    <citation type="submission" date="2020-08" db="EMBL/GenBank/DDBJ databases">
        <title>Multicomponent nature underlies the extraordinary mechanical properties of spider dragline silk.</title>
        <authorList>
            <person name="Kono N."/>
            <person name="Nakamura H."/>
            <person name="Mori M."/>
            <person name="Yoshida Y."/>
            <person name="Ohtoshi R."/>
            <person name="Malay A.D."/>
            <person name="Moran D.A.P."/>
            <person name="Tomita M."/>
            <person name="Numata K."/>
            <person name="Arakawa K."/>
        </authorList>
    </citation>
    <scope>NUCLEOTIDE SEQUENCE</scope>
</reference>
<evidence type="ECO:0000313" key="2">
    <source>
        <dbReference type="Proteomes" id="UP000886998"/>
    </source>
</evidence>
<dbReference type="AlphaFoldDB" id="A0A8X6WV98"/>
<dbReference type="Proteomes" id="UP000886998">
    <property type="component" value="Unassembled WGS sequence"/>
</dbReference>
<organism evidence="1 2">
    <name type="scientific">Trichonephila inaurata madagascariensis</name>
    <dbReference type="NCBI Taxonomy" id="2747483"/>
    <lineage>
        <taxon>Eukaryota</taxon>
        <taxon>Metazoa</taxon>
        <taxon>Ecdysozoa</taxon>
        <taxon>Arthropoda</taxon>
        <taxon>Chelicerata</taxon>
        <taxon>Arachnida</taxon>
        <taxon>Araneae</taxon>
        <taxon>Araneomorphae</taxon>
        <taxon>Entelegynae</taxon>
        <taxon>Araneoidea</taxon>
        <taxon>Nephilidae</taxon>
        <taxon>Trichonephila</taxon>
        <taxon>Trichonephila inaurata</taxon>
    </lineage>
</organism>
<accession>A0A8X6WV98</accession>
<sequence>MNLQNYSEMFAIEHEGGVKSRMNLQNYSEMFAIEHEGGKLANKGISILPVEDEAIVVLPTAELIVEHEVPRLIFVVVGHCLDQLFSC</sequence>
<keyword evidence="2" id="KW-1185">Reference proteome</keyword>
<protein>
    <submittedName>
        <fullName evidence="1">Uncharacterized protein</fullName>
    </submittedName>
</protein>